<feature type="transmembrane region" description="Helical" evidence="1">
    <location>
        <begin position="20"/>
        <end position="42"/>
    </location>
</feature>
<dbReference type="PANTHER" id="PTHR36167:SF4">
    <property type="entry name" value="FUNGAL N-TERMINAL DOMAIN-CONTAINING PROTEIN"/>
    <property type="match status" value="1"/>
</dbReference>
<keyword evidence="1" id="KW-1133">Transmembrane helix</keyword>
<reference evidence="2 3" key="1">
    <citation type="journal article" date="2014" name="Nat. Commun.">
        <title>Multiple recent horizontal transfers of a large genomic region in cheese making fungi.</title>
        <authorList>
            <person name="Cheeseman K."/>
            <person name="Ropars J."/>
            <person name="Renault P."/>
            <person name="Dupont J."/>
            <person name="Gouzy J."/>
            <person name="Branca A."/>
            <person name="Abraham A.L."/>
            <person name="Ceppi M."/>
            <person name="Conseiller E."/>
            <person name="Debuchy R."/>
            <person name="Malagnac F."/>
            <person name="Goarin A."/>
            <person name="Silar P."/>
            <person name="Lacoste S."/>
            <person name="Sallet E."/>
            <person name="Bensimon A."/>
            <person name="Giraud T."/>
            <person name="Brygoo Y."/>
        </authorList>
    </citation>
    <scope>NUCLEOTIDE SEQUENCE [LARGE SCALE GENOMIC DNA]</scope>
    <source>
        <strain evidence="3">FM 013</strain>
    </source>
</reference>
<dbReference type="EMBL" id="HG793165">
    <property type="protein sequence ID" value="CRL29071.1"/>
    <property type="molecule type" value="Genomic_DNA"/>
</dbReference>
<dbReference type="STRING" id="1429867.A0A0G4PSG4"/>
<dbReference type="GO" id="GO:0006355">
    <property type="term" value="P:regulation of DNA-templated transcription"/>
    <property type="evidence" value="ECO:0007669"/>
    <property type="project" value="InterPro"/>
</dbReference>
<organism evidence="2 3">
    <name type="scientific">Penicillium camemberti (strain FM 013)</name>
    <dbReference type="NCBI Taxonomy" id="1429867"/>
    <lineage>
        <taxon>Eukaryota</taxon>
        <taxon>Fungi</taxon>
        <taxon>Dikarya</taxon>
        <taxon>Ascomycota</taxon>
        <taxon>Pezizomycotina</taxon>
        <taxon>Eurotiomycetes</taxon>
        <taxon>Eurotiomycetidae</taxon>
        <taxon>Eurotiales</taxon>
        <taxon>Aspergillaceae</taxon>
        <taxon>Penicillium</taxon>
    </lineage>
</organism>
<keyword evidence="3" id="KW-1185">Reference proteome</keyword>
<evidence type="ECO:0000313" key="3">
    <source>
        <dbReference type="Proteomes" id="UP000053732"/>
    </source>
</evidence>
<evidence type="ECO:0000256" key="1">
    <source>
        <dbReference type="SAM" id="Phobius"/>
    </source>
</evidence>
<proteinExistence type="predicted"/>
<accession>A0A0G4PSG4</accession>
<keyword evidence="1" id="KW-0812">Transmembrane</keyword>
<dbReference type="PANTHER" id="PTHR36167">
    <property type="entry name" value="C2H2 FINGER DOMAIN TRANSCRIPTION FACTOR (EUROFUNG)-RELATED"/>
    <property type="match status" value="1"/>
</dbReference>
<gene>
    <name evidence="2" type="ORF">PCAMFM013_S032g000107</name>
</gene>
<sequence>MRYTATNPILIQKQSHSVQLSLTCAISGLEVLGVVASILQIADLGAKLSVKLCTFYRTVKVANQSMQDLSCDVSLTCSILNELAKALEQDDQAKLFSEQAFRIAQEVLQECKAVFQQIENAIEKTYSRW</sequence>
<evidence type="ECO:0000313" key="2">
    <source>
        <dbReference type="EMBL" id="CRL29071.1"/>
    </source>
</evidence>
<dbReference type="AlphaFoldDB" id="A0A0G4PSG4"/>
<name>A0A0G4PSG4_PENC3</name>
<keyword evidence="1" id="KW-0472">Membrane</keyword>
<dbReference type="Proteomes" id="UP000053732">
    <property type="component" value="Unassembled WGS sequence"/>
</dbReference>
<protein>
    <submittedName>
        <fullName evidence="2">Str. FM013</fullName>
    </submittedName>
</protein>
<dbReference type="InterPro" id="IPR039327">
    <property type="entry name" value="CON7-like"/>
</dbReference>